<dbReference type="PANTHER" id="PTHR32525">
    <property type="entry name" value="PROTEIN-TYROSINE-PHOSPHATASE"/>
    <property type="match status" value="1"/>
</dbReference>
<accession>A0A8R1HLY9</accession>
<proteinExistence type="predicted"/>
<reference evidence="1" key="2">
    <citation type="submission" date="2022-06" db="UniProtKB">
        <authorList>
            <consortium name="EnsemblMetazoa"/>
        </authorList>
    </citation>
    <scope>IDENTIFICATION</scope>
    <source>
        <strain evidence="1">DF5081</strain>
    </source>
</reference>
<dbReference type="AlphaFoldDB" id="A0A8R1HLY9"/>
<sequence length="292" mass="33632">MVSTDINYSDWTPEDDEYNNFKVYPDVFVELEKVEKAVVFFGSKKGVYKNGKRIRPSLAAVNHEFRFIKNEKHFKKFQEYESNGTLKANHRNNLELVFVQFDKEARKHIKNGNILHYTVLHFLIRDIIKQHNLDIENFVGSDDWVNGWKRRFGQSLRKITKFVSQVRHKTRKQIEKDAKGFVAAANQVIPLYHSSNVYNADQSGFQLDMHTARTLIFTGFKHVHCVVQTVAGITHFYTVPPLISASGKLHPKLFVILKEKGGQFPAKGHFAAGNLVVTCGTRHIMTKRLTIS</sequence>
<dbReference type="Proteomes" id="UP000005237">
    <property type="component" value="Unassembled WGS sequence"/>
</dbReference>
<reference evidence="2" key="1">
    <citation type="submission" date="2010-08" db="EMBL/GenBank/DDBJ databases">
        <authorList>
            <consortium name="Caenorhabditis japonica Sequencing Consortium"/>
            <person name="Wilson R.K."/>
        </authorList>
    </citation>
    <scope>NUCLEOTIDE SEQUENCE [LARGE SCALE GENOMIC DNA]</scope>
    <source>
        <strain evidence="2">DF5081</strain>
    </source>
</reference>
<dbReference type="EnsemblMetazoa" id="CJA05609a.1">
    <property type="protein sequence ID" value="CJA05609a.1"/>
    <property type="gene ID" value="WBGene00124813"/>
</dbReference>
<dbReference type="OMA" id="HEFRFIK"/>
<protein>
    <recommendedName>
        <fullName evidence="3">HTH CENPB-type domain-containing protein</fullName>
    </recommendedName>
</protein>
<evidence type="ECO:0000313" key="2">
    <source>
        <dbReference type="Proteomes" id="UP000005237"/>
    </source>
</evidence>
<evidence type="ECO:0000313" key="1">
    <source>
        <dbReference type="EnsemblMetazoa" id="CJA05609a.1"/>
    </source>
</evidence>
<keyword evidence="2" id="KW-1185">Reference proteome</keyword>
<evidence type="ECO:0008006" key="3">
    <source>
        <dbReference type="Google" id="ProtNLM"/>
    </source>
</evidence>
<dbReference type="PANTHER" id="PTHR32525:SF0">
    <property type="entry name" value="DOMAIN OF UNKNOWN FUNCTION WSN DOMAIN-CONTAINING PROTEIN-RELATED"/>
    <property type="match status" value="1"/>
</dbReference>
<organism evidence="1 2">
    <name type="scientific">Caenorhabditis japonica</name>
    <dbReference type="NCBI Taxonomy" id="281687"/>
    <lineage>
        <taxon>Eukaryota</taxon>
        <taxon>Metazoa</taxon>
        <taxon>Ecdysozoa</taxon>
        <taxon>Nematoda</taxon>
        <taxon>Chromadorea</taxon>
        <taxon>Rhabditida</taxon>
        <taxon>Rhabditina</taxon>
        <taxon>Rhabditomorpha</taxon>
        <taxon>Rhabditoidea</taxon>
        <taxon>Rhabditidae</taxon>
        <taxon>Peloderinae</taxon>
        <taxon>Caenorhabditis</taxon>
    </lineage>
</organism>
<name>A0A8R1HLY9_CAEJA</name>